<dbReference type="EMBL" id="AP014957">
    <property type="protein sequence ID" value="BAS74046.1"/>
    <property type="molecule type" value="Genomic_DNA"/>
</dbReference>
<accession>Q5JLA6</accession>
<dbReference type="Gramene" id="Os01t0717650-00">
    <property type="protein sequence ID" value="Os01t0717650-00"/>
    <property type="gene ID" value="Os01g0717650"/>
</dbReference>
<dbReference type="Proteomes" id="UP000059680">
    <property type="component" value="Chromosome 1"/>
</dbReference>
<proteinExistence type="predicted"/>
<name>Q5JLA6_ORYSJ</name>
<reference evidence="2 3" key="3">
    <citation type="journal article" date="2013" name="Rice">
        <title>Improvement of the Oryza sativa Nipponbare reference genome using next generation sequence and optical map data.</title>
        <authorList>
            <person name="Kawahara Y."/>
            <person name="de la Bastide M."/>
            <person name="Hamilton J.P."/>
            <person name="Kanamori H."/>
            <person name="McCombie W.R."/>
            <person name="Ouyang S."/>
            <person name="Schwartz D.C."/>
            <person name="Tanaka T."/>
            <person name="Wu J."/>
            <person name="Zhou S."/>
            <person name="Childs K.L."/>
            <person name="Davidson R.M."/>
            <person name="Lin H."/>
            <person name="Quesada-Ocampo L."/>
            <person name="Vaillancourt B."/>
            <person name="Sakai H."/>
            <person name="Lee S.S."/>
            <person name="Kim J."/>
            <person name="Numa H."/>
            <person name="Itoh T."/>
            <person name="Buell C.R."/>
            <person name="Matsumoto T."/>
        </authorList>
    </citation>
    <scope>NUCLEOTIDE SEQUENCE [LARGE SCALE GENOMIC DNA]</scope>
    <source>
        <strain evidence="3">cv. Nipponbare</strain>
    </source>
</reference>
<sequence>MLPTNRNRPQQRTARSWYFMSQRVDELGRLQWQRRRRRDMEQDGSGDDAARAAASHRISRRGLRPCPPAVAPPSRASMEGEAASAAAPLLPRRRPAVAWLAAVLGPPFAPPVGSAPARRSPQLVVVGW</sequence>
<dbReference type="InParanoid" id="Q5JLA6"/>
<evidence type="ECO:0000256" key="1">
    <source>
        <dbReference type="SAM" id="MobiDB-lite"/>
    </source>
</evidence>
<dbReference type="HOGENOM" id="CLU_1963261_0_0_1"/>
<evidence type="ECO:0000313" key="3">
    <source>
        <dbReference type="Proteomes" id="UP000059680"/>
    </source>
</evidence>
<protein>
    <submittedName>
        <fullName evidence="2">Os01g0717650 protein</fullName>
    </submittedName>
</protein>
<organism evidence="2 3">
    <name type="scientific">Oryza sativa subsp. japonica</name>
    <name type="common">Rice</name>
    <dbReference type="NCBI Taxonomy" id="39947"/>
    <lineage>
        <taxon>Eukaryota</taxon>
        <taxon>Viridiplantae</taxon>
        <taxon>Streptophyta</taxon>
        <taxon>Embryophyta</taxon>
        <taxon>Tracheophyta</taxon>
        <taxon>Spermatophyta</taxon>
        <taxon>Magnoliopsida</taxon>
        <taxon>Liliopsida</taxon>
        <taxon>Poales</taxon>
        <taxon>Poaceae</taxon>
        <taxon>BOP clade</taxon>
        <taxon>Oryzoideae</taxon>
        <taxon>Oryzeae</taxon>
        <taxon>Oryzinae</taxon>
        <taxon>Oryza</taxon>
        <taxon>Oryza sativa</taxon>
    </lineage>
</organism>
<dbReference type="PaxDb" id="39947-Q5JLA6"/>
<feature type="region of interest" description="Disordered" evidence="1">
    <location>
        <begin position="29"/>
        <end position="81"/>
    </location>
</feature>
<keyword evidence="3" id="KW-1185">Reference proteome</keyword>
<reference evidence="3" key="1">
    <citation type="journal article" date="2005" name="Nature">
        <title>The map-based sequence of the rice genome.</title>
        <authorList>
            <consortium name="International rice genome sequencing project (IRGSP)"/>
            <person name="Matsumoto T."/>
            <person name="Wu J."/>
            <person name="Kanamori H."/>
            <person name="Katayose Y."/>
            <person name="Fujisawa M."/>
            <person name="Namiki N."/>
            <person name="Mizuno H."/>
            <person name="Yamamoto K."/>
            <person name="Antonio B.A."/>
            <person name="Baba T."/>
            <person name="Sakata K."/>
            <person name="Nagamura Y."/>
            <person name="Aoki H."/>
            <person name="Arikawa K."/>
            <person name="Arita K."/>
            <person name="Bito T."/>
            <person name="Chiden Y."/>
            <person name="Fujitsuka N."/>
            <person name="Fukunaka R."/>
            <person name="Hamada M."/>
            <person name="Harada C."/>
            <person name="Hayashi A."/>
            <person name="Hijishita S."/>
            <person name="Honda M."/>
            <person name="Hosokawa S."/>
            <person name="Ichikawa Y."/>
            <person name="Idonuma A."/>
            <person name="Iijima M."/>
            <person name="Ikeda M."/>
            <person name="Ikeno M."/>
            <person name="Ito K."/>
            <person name="Ito S."/>
            <person name="Ito T."/>
            <person name="Ito Y."/>
            <person name="Ito Y."/>
            <person name="Iwabuchi A."/>
            <person name="Kamiya K."/>
            <person name="Karasawa W."/>
            <person name="Kurita K."/>
            <person name="Katagiri S."/>
            <person name="Kikuta A."/>
            <person name="Kobayashi H."/>
            <person name="Kobayashi N."/>
            <person name="Machita K."/>
            <person name="Maehara T."/>
            <person name="Masukawa M."/>
            <person name="Mizubayashi T."/>
            <person name="Mukai Y."/>
            <person name="Nagasaki H."/>
            <person name="Nagata Y."/>
            <person name="Naito S."/>
            <person name="Nakashima M."/>
            <person name="Nakama Y."/>
            <person name="Nakamichi Y."/>
            <person name="Nakamura M."/>
            <person name="Meguro A."/>
            <person name="Negishi M."/>
            <person name="Ohta I."/>
            <person name="Ohta T."/>
            <person name="Okamoto M."/>
            <person name="Ono N."/>
            <person name="Saji S."/>
            <person name="Sakaguchi M."/>
            <person name="Sakai K."/>
            <person name="Shibata M."/>
            <person name="Shimokawa T."/>
            <person name="Song J."/>
            <person name="Takazaki Y."/>
            <person name="Terasawa K."/>
            <person name="Tsugane M."/>
            <person name="Tsuji K."/>
            <person name="Ueda S."/>
            <person name="Waki K."/>
            <person name="Yamagata H."/>
            <person name="Yamamoto M."/>
            <person name="Yamamoto S."/>
            <person name="Yamane H."/>
            <person name="Yoshiki S."/>
            <person name="Yoshihara R."/>
            <person name="Yukawa K."/>
            <person name="Zhong H."/>
            <person name="Yano M."/>
            <person name="Yuan Q."/>
            <person name="Ouyang S."/>
            <person name="Liu J."/>
            <person name="Jones K.M."/>
            <person name="Gansberger K."/>
            <person name="Moffat K."/>
            <person name="Hill J."/>
            <person name="Bera J."/>
            <person name="Fadrosh D."/>
            <person name="Jin S."/>
            <person name="Johri S."/>
            <person name="Kim M."/>
            <person name="Overton L."/>
            <person name="Reardon M."/>
            <person name="Tsitrin T."/>
            <person name="Vuong H."/>
            <person name="Weaver B."/>
            <person name="Ciecko A."/>
            <person name="Tallon L."/>
            <person name="Jackson J."/>
            <person name="Pai G."/>
            <person name="Aken S.V."/>
            <person name="Utterback T."/>
            <person name="Reidmuller S."/>
            <person name="Feldblyum T."/>
            <person name="Hsiao J."/>
            <person name="Zismann V."/>
            <person name="Iobst S."/>
            <person name="de Vazeille A.R."/>
            <person name="Buell C.R."/>
            <person name="Ying K."/>
            <person name="Li Y."/>
            <person name="Lu T."/>
            <person name="Huang Y."/>
            <person name="Zhao Q."/>
            <person name="Feng Q."/>
            <person name="Zhang L."/>
            <person name="Zhu J."/>
            <person name="Weng Q."/>
            <person name="Mu J."/>
            <person name="Lu Y."/>
            <person name="Fan D."/>
            <person name="Liu Y."/>
            <person name="Guan J."/>
            <person name="Zhang Y."/>
            <person name="Yu S."/>
            <person name="Liu X."/>
            <person name="Zhang Y."/>
            <person name="Hong G."/>
            <person name="Han B."/>
            <person name="Choisne N."/>
            <person name="Demange N."/>
            <person name="Orjeda G."/>
            <person name="Samain S."/>
            <person name="Cattolico L."/>
            <person name="Pelletier E."/>
            <person name="Couloux A."/>
            <person name="Segurens B."/>
            <person name="Wincker P."/>
            <person name="D'Hont A."/>
            <person name="Scarpelli C."/>
            <person name="Weissenbach J."/>
            <person name="Salanoubat M."/>
            <person name="Quetier F."/>
            <person name="Yu Y."/>
            <person name="Kim H.R."/>
            <person name="Rambo T."/>
            <person name="Currie J."/>
            <person name="Collura K."/>
            <person name="Luo M."/>
            <person name="Yang T."/>
            <person name="Ammiraju J.S.S."/>
            <person name="Engler F."/>
            <person name="Soderlund C."/>
            <person name="Wing R.A."/>
            <person name="Palmer L.E."/>
            <person name="de la Bastide M."/>
            <person name="Spiegel L."/>
            <person name="Nascimento L."/>
            <person name="Zutavern T."/>
            <person name="O'Shaughnessy A."/>
            <person name="Dike S."/>
            <person name="Dedhia N."/>
            <person name="Preston R."/>
            <person name="Balija V."/>
            <person name="McCombie W.R."/>
            <person name="Chow T."/>
            <person name="Chen H."/>
            <person name="Chung M."/>
            <person name="Chen C."/>
            <person name="Shaw J."/>
            <person name="Wu H."/>
            <person name="Hsiao K."/>
            <person name="Chao Y."/>
            <person name="Chu M."/>
            <person name="Cheng C."/>
            <person name="Hour A."/>
            <person name="Lee P."/>
            <person name="Lin S."/>
            <person name="Lin Y."/>
            <person name="Liou J."/>
            <person name="Liu S."/>
            <person name="Hsing Y."/>
            <person name="Raghuvanshi S."/>
            <person name="Mohanty A."/>
            <person name="Bharti A.K."/>
            <person name="Gaur A."/>
            <person name="Gupta V."/>
            <person name="Kumar D."/>
            <person name="Ravi V."/>
            <person name="Vij S."/>
            <person name="Kapur A."/>
            <person name="Khurana P."/>
            <person name="Khurana P."/>
            <person name="Khurana J.P."/>
            <person name="Tyagi A.K."/>
            <person name="Gaikwad K."/>
            <person name="Singh A."/>
            <person name="Dalal V."/>
            <person name="Srivastava S."/>
            <person name="Dixit A."/>
            <person name="Pal A.K."/>
            <person name="Ghazi I.A."/>
            <person name="Yadav M."/>
            <person name="Pandit A."/>
            <person name="Bhargava A."/>
            <person name="Sureshbabu K."/>
            <person name="Batra K."/>
            <person name="Sharma T.R."/>
            <person name="Mohapatra T."/>
            <person name="Singh N.K."/>
            <person name="Messing J."/>
            <person name="Nelson A.B."/>
            <person name="Fuks G."/>
            <person name="Kavchok S."/>
            <person name="Keizer G."/>
            <person name="Linton E."/>
            <person name="Llaca V."/>
            <person name="Song R."/>
            <person name="Tanyolac B."/>
            <person name="Young S."/>
            <person name="Ho-Il K."/>
            <person name="Hahn J.H."/>
            <person name="Sangsakoo G."/>
            <person name="Vanavichit A."/>
            <person name="de Mattos Luiz.A.T."/>
            <person name="Zimmer P.D."/>
            <person name="Malone G."/>
            <person name="Dellagostin O."/>
            <person name="de Oliveira A.C."/>
            <person name="Bevan M."/>
            <person name="Bancroft I."/>
            <person name="Minx P."/>
            <person name="Cordum H."/>
            <person name="Wilson R."/>
            <person name="Cheng Z."/>
            <person name="Jin W."/>
            <person name="Jiang J."/>
            <person name="Leong S.A."/>
            <person name="Iwama H."/>
            <person name="Gojobori T."/>
            <person name="Itoh T."/>
            <person name="Niimura Y."/>
            <person name="Fujii Y."/>
            <person name="Habara T."/>
            <person name="Sakai H."/>
            <person name="Sato Y."/>
            <person name="Wilson G."/>
            <person name="Kumar K."/>
            <person name="McCouch S."/>
            <person name="Juretic N."/>
            <person name="Hoen D."/>
            <person name="Wright S."/>
            <person name="Bruskiewich R."/>
            <person name="Bureau T."/>
            <person name="Miyao A."/>
            <person name="Hirochika H."/>
            <person name="Nishikawa T."/>
            <person name="Kadowaki K."/>
            <person name="Sugiura M."/>
            <person name="Burr B."/>
            <person name="Sasaki T."/>
        </authorList>
    </citation>
    <scope>NUCLEOTIDE SEQUENCE [LARGE SCALE GENOMIC DNA]</scope>
    <source>
        <strain evidence="3">cv. Nipponbare</strain>
    </source>
</reference>
<dbReference type="SMR" id="Q5JLA6"/>
<evidence type="ECO:0000313" key="2">
    <source>
        <dbReference type="EMBL" id="BAS74046.1"/>
    </source>
</evidence>
<gene>
    <name evidence="2" type="ordered locus">Os01g0717650</name>
    <name evidence="2" type="ORF">OSNPB_010717650</name>
</gene>
<dbReference type="AlphaFoldDB" id="Q5JLA6"/>
<reference evidence="2 3" key="2">
    <citation type="journal article" date="2013" name="Plant Cell Physiol.">
        <title>Rice Annotation Project Database (RAP-DB): an integrative and interactive database for rice genomics.</title>
        <authorList>
            <person name="Sakai H."/>
            <person name="Lee S.S."/>
            <person name="Tanaka T."/>
            <person name="Numa H."/>
            <person name="Kim J."/>
            <person name="Kawahara Y."/>
            <person name="Wakimoto H."/>
            <person name="Yang C.C."/>
            <person name="Iwamoto M."/>
            <person name="Abe T."/>
            <person name="Yamada Y."/>
            <person name="Muto A."/>
            <person name="Inokuchi H."/>
            <person name="Ikemura T."/>
            <person name="Matsumoto T."/>
            <person name="Sasaki T."/>
            <person name="Itoh T."/>
        </authorList>
    </citation>
    <scope>NUCLEOTIDE SEQUENCE [LARGE SCALE GENOMIC DNA]</scope>
    <source>
        <strain evidence="3">cv. Nipponbare</strain>
    </source>
</reference>